<evidence type="ECO:0000313" key="1">
    <source>
        <dbReference type="EMBL" id="EEG78108.1"/>
    </source>
</evidence>
<protein>
    <submittedName>
        <fullName evidence="1">Uncharacterized protein</fullName>
    </submittedName>
</protein>
<keyword evidence="2" id="KW-1185">Reference proteome</keyword>
<dbReference type="Proteomes" id="UP000006443">
    <property type="component" value="Unassembled WGS sequence"/>
</dbReference>
<name>C0GES6_DETAL</name>
<dbReference type="STRING" id="555088.DealDRAFT_0985"/>
<proteinExistence type="predicted"/>
<dbReference type="EMBL" id="ACJM01000004">
    <property type="protein sequence ID" value="EEG78108.1"/>
    <property type="molecule type" value="Genomic_DNA"/>
</dbReference>
<comment type="caution">
    <text evidence="1">The sequence shown here is derived from an EMBL/GenBank/DDBJ whole genome shotgun (WGS) entry which is preliminary data.</text>
</comment>
<gene>
    <name evidence="1" type="ORF">DealDRAFT_0985</name>
</gene>
<sequence>MHWNNHRKYVNDTAVTCGLPFFIGDVYVALSNSDSDISRHK</sequence>
<reference evidence="1 2" key="1">
    <citation type="submission" date="2009-02" db="EMBL/GenBank/DDBJ databases">
        <title>Sequencing of the draft genome and assembly of Dethiobacter alkaliphilus AHT 1.</title>
        <authorList>
            <consortium name="US DOE Joint Genome Institute (JGI-PGF)"/>
            <person name="Lucas S."/>
            <person name="Copeland A."/>
            <person name="Lapidus A."/>
            <person name="Glavina del Rio T."/>
            <person name="Dalin E."/>
            <person name="Tice H."/>
            <person name="Bruce D."/>
            <person name="Goodwin L."/>
            <person name="Pitluck S."/>
            <person name="Larimer F."/>
            <person name="Land M.L."/>
            <person name="Hauser L."/>
            <person name="Muyzer G."/>
        </authorList>
    </citation>
    <scope>NUCLEOTIDE SEQUENCE [LARGE SCALE GENOMIC DNA]</scope>
    <source>
        <strain evidence="1 2">AHT 1</strain>
    </source>
</reference>
<organism evidence="1 2">
    <name type="scientific">Dethiobacter alkaliphilus AHT 1</name>
    <dbReference type="NCBI Taxonomy" id="555088"/>
    <lineage>
        <taxon>Bacteria</taxon>
        <taxon>Bacillati</taxon>
        <taxon>Bacillota</taxon>
        <taxon>Dethiobacteria</taxon>
        <taxon>Dethiobacterales</taxon>
        <taxon>Dethiobacteraceae</taxon>
        <taxon>Dethiobacter</taxon>
    </lineage>
</organism>
<accession>C0GES6</accession>
<evidence type="ECO:0000313" key="2">
    <source>
        <dbReference type="Proteomes" id="UP000006443"/>
    </source>
</evidence>
<dbReference type="AlphaFoldDB" id="C0GES6"/>